<dbReference type="Pfam" id="PF01965">
    <property type="entry name" value="DJ-1_PfpI"/>
    <property type="match status" value="1"/>
</dbReference>
<dbReference type="PANTHER" id="PTHR48094">
    <property type="entry name" value="PROTEIN/NUCLEIC ACID DEGLYCASE DJ-1-RELATED"/>
    <property type="match status" value="1"/>
</dbReference>
<proteinExistence type="inferred from homology"/>
<evidence type="ECO:0000256" key="1">
    <source>
        <dbReference type="ARBA" id="ARBA00023016"/>
    </source>
</evidence>
<keyword evidence="5" id="KW-0378">Hydrolase</keyword>
<organism evidence="5 6">
    <name type="scientific">Candidatus Lokiarchaeum ossiferum</name>
    <dbReference type="NCBI Taxonomy" id="2951803"/>
    <lineage>
        <taxon>Archaea</taxon>
        <taxon>Promethearchaeati</taxon>
        <taxon>Promethearchaeota</taxon>
        <taxon>Promethearchaeia</taxon>
        <taxon>Promethearchaeales</taxon>
        <taxon>Promethearchaeaceae</taxon>
        <taxon>Candidatus Lokiarchaeum</taxon>
    </lineage>
</organism>
<accession>A0ABY6HLY1</accession>
<evidence type="ECO:0000259" key="4">
    <source>
        <dbReference type="Pfam" id="PF01965"/>
    </source>
</evidence>
<evidence type="ECO:0000313" key="5">
    <source>
        <dbReference type="EMBL" id="UYP44518.1"/>
    </source>
</evidence>
<dbReference type="CDD" id="cd03141">
    <property type="entry name" value="GATase1_Hsp31_like"/>
    <property type="match status" value="1"/>
</dbReference>
<dbReference type="InterPro" id="IPR002818">
    <property type="entry name" value="DJ-1/PfpI"/>
</dbReference>
<protein>
    <submittedName>
        <fullName evidence="5">Protein/nucleic acid deglycase HchA</fullName>
        <ecNumber evidence="5">3.5.1.124</ecNumber>
    </submittedName>
</protein>
<name>A0ABY6HLY1_9ARCH</name>
<dbReference type="EMBL" id="CP104013">
    <property type="protein sequence ID" value="UYP44518.1"/>
    <property type="molecule type" value="Genomic_DNA"/>
</dbReference>
<gene>
    <name evidence="5" type="ORF">NEF87_000803</name>
</gene>
<reference evidence="5" key="1">
    <citation type="submission" date="2022-09" db="EMBL/GenBank/DDBJ databases">
        <title>Actin cytoskeleton and complex cell architecture in an #Asgard archaeon.</title>
        <authorList>
            <person name="Ponce Toledo R.I."/>
            <person name="Schleper C."/>
            <person name="Rodrigues Oliveira T."/>
            <person name="Wollweber F."/>
            <person name="Xu J."/>
            <person name="Rittmann S."/>
            <person name="Klingl A."/>
            <person name="Pilhofer M."/>
        </authorList>
    </citation>
    <scope>NUCLEOTIDE SEQUENCE</scope>
    <source>
        <strain evidence="5">B-35</strain>
    </source>
</reference>
<keyword evidence="6" id="KW-1185">Reference proteome</keyword>
<keyword evidence="2" id="KW-0456">Lyase</keyword>
<sequence>MMTKRKRTALIVCAIFLVVLSTTTILLPSILRGMGLHPHFEGDEIFDMSGKKALVITTSHDTLDATGEATGVFASEMTVPYYSFLDAGMSVDVASIQGGEIPVEPVSTKWPLRTEQDKRFLNDADLLDKVENSLIIDNINFSEYDVVYMAGGWGAAYDLGQSAILGQKITEAYASGVILGSVCHGALGFLQANDTEGNPLVEGRTMTAVTDKQIEELGISHTPLHPETALREAGANFVSATAFRDMFASWVAIDESNQIVTGQNQNDGAETAYEMMKLVYYGS</sequence>
<dbReference type="InterPro" id="IPR050325">
    <property type="entry name" value="Prot/Nucl_acid_deglycase"/>
</dbReference>
<keyword evidence="1" id="KW-0346">Stress response</keyword>
<dbReference type="SUPFAM" id="SSF52317">
    <property type="entry name" value="Class I glutamine amidotransferase-like"/>
    <property type="match status" value="1"/>
</dbReference>
<dbReference type="GO" id="GO:0036524">
    <property type="term" value="F:protein deglycase activity"/>
    <property type="evidence" value="ECO:0007669"/>
    <property type="project" value="UniProtKB-EC"/>
</dbReference>
<comment type="similarity">
    <text evidence="3">Belongs to the peptidase C56 family. HSP31-like subfamily.</text>
</comment>
<dbReference type="PANTHER" id="PTHR48094:SF11">
    <property type="entry name" value="GLUTATHIONE-INDEPENDENT GLYOXALASE HSP31-RELATED"/>
    <property type="match status" value="1"/>
</dbReference>
<feature type="domain" description="DJ-1/PfpI" evidence="4">
    <location>
        <begin position="72"/>
        <end position="217"/>
    </location>
</feature>
<evidence type="ECO:0000256" key="2">
    <source>
        <dbReference type="ARBA" id="ARBA00023239"/>
    </source>
</evidence>
<dbReference type="EC" id="3.5.1.124" evidence="5"/>
<dbReference type="InterPro" id="IPR029062">
    <property type="entry name" value="Class_I_gatase-like"/>
</dbReference>
<dbReference type="Proteomes" id="UP001208689">
    <property type="component" value="Chromosome"/>
</dbReference>
<dbReference type="Gene3D" id="3.40.50.880">
    <property type="match status" value="1"/>
</dbReference>
<evidence type="ECO:0000313" key="6">
    <source>
        <dbReference type="Proteomes" id="UP001208689"/>
    </source>
</evidence>
<evidence type="ECO:0000256" key="3">
    <source>
        <dbReference type="ARBA" id="ARBA00038493"/>
    </source>
</evidence>